<evidence type="ECO:0000256" key="8">
    <source>
        <dbReference type="ARBA" id="ARBA00023128"/>
    </source>
</evidence>
<dbReference type="GO" id="GO:0005743">
    <property type="term" value="C:mitochondrial inner membrane"/>
    <property type="evidence" value="ECO:0007669"/>
    <property type="project" value="UniProtKB-SubCell"/>
</dbReference>
<dbReference type="GO" id="GO:0055085">
    <property type="term" value="P:transmembrane transport"/>
    <property type="evidence" value="ECO:0007669"/>
    <property type="project" value="InterPro"/>
</dbReference>
<dbReference type="InterPro" id="IPR050391">
    <property type="entry name" value="Mito_Metabolite_Transporter"/>
</dbReference>
<dbReference type="FunFam" id="1.50.40.10:FF:000009">
    <property type="entry name" value="Mitochondrial 2-oxoglutarate/malate carrier protein"/>
    <property type="match status" value="1"/>
</dbReference>
<evidence type="ECO:0008006" key="14">
    <source>
        <dbReference type="Google" id="ProtNLM"/>
    </source>
</evidence>
<keyword evidence="5" id="KW-0677">Repeat</keyword>
<keyword evidence="3 11" id="KW-0813">Transport</keyword>
<dbReference type="PANTHER" id="PTHR45618">
    <property type="entry name" value="MITOCHONDRIAL DICARBOXYLATE CARRIER-RELATED"/>
    <property type="match status" value="1"/>
</dbReference>
<dbReference type="VEuPathDB" id="FungiDB:AeMF1_000227"/>
<dbReference type="AlphaFoldDB" id="A0A6G0XKM1"/>
<keyword evidence="4 10" id="KW-0812">Transmembrane</keyword>
<protein>
    <recommendedName>
        <fullName evidence="14">Mitochondrial 2-oxoglutarate/malate carrier protein</fullName>
    </recommendedName>
</protein>
<name>A0A6G0XKM1_9STRA</name>
<feature type="repeat" description="Solcar" evidence="10">
    <location>
        <begin position="101"/>
        <end position="192"/>
    </location>
</feature>
<evidence type="ECO:0000256" key="4">
    <source>
        <dbReference type="ARBA" id="ARBA00022692"/>
    </source>
</evidence>
<feature type="repeat" description="Solcar" evidence="10">
    <location>
        <begin position="199"/>
        <end position="282"/>
    </location>
</feature>
<dbReference type="InterPro" id="IPR023395">
    <property type="entry name" value="MCP_dom_sf"/>
</dbReference>
<keyword evidence="9 10" id="KW-0472">Membrane</keyword>
<evidence type="ECO:0000256" key="11">
    <source>
        <dbReference type="RuleBase" id="RU000488"/>
    </source>
</evidence>
<comment type="similarity">
    <text evidence="2 11">Belongs to the mitochondrial carrier (TC 2.A.29) family.</text>
</comment>
<evidence type="ECO:0000256" key="7">
    <source>
        <dbReference type="ARBA" id="ARBA00022989"/>
    </source>
</evidence>
<dbReference type="InterPro" id="IPR002067">
    <property type="entry name" value="MCP"/>
</dbReference>
<gene>
    <name evidence="12" type="ORF">Ae201684_003776</name>
</gene>
<evidence type="ECO:0000256" key="3">
    <source>
        <dbReference type="ARBA" id="ARBA00022448"/>
    </source>
</evidence>
<dbReference type="PRINTS" id="PR00926">
    <property type="entry name" value="MITOCARRIER"/>
</dbReference>
<keyword evidence="8" id="KW-0496">Mitochondrion</keyword>
<comment type="caution">
    <text evidence="12">The sequence shown here is derived from an EMBL/GenBank/DDBJ whole genome shotgun (WGS) entry which is preliminary data.</text>
</comment>
<feature type="repeat" description="Solcar" evidence="10">
    <location>
        <begin position="9"/>
        <end position="92"/>
    </location>
</feature>
<dbReference type="Gene3D" id="1.50.40.10">
    <property type="entry name" value="Mitochondrial carrier domain"/>
    <property type="match status" value="1"/>
</dbReference>
<evidence type="ECO:0000256" key="10">
    <source>
        <dbReference type="PROSITE-ProRule" id="PRU00282"/>
    </source>
</evidence>
<proteinExistence type="inferred from homology"/>
<keyword evidence="13" id="KW-1185">Reference proteome</keyword>
<dbReference type="Pfam" id="PF00153">
    <property type="entry name" value="Mito_carr"/>
    <property type="match status" value="3"/>
</dbReference>
<dbReference type="PROSITE" id="PS50920">
    <property type="entry name" value="SOLCAR"/>
    <property type="match status" value="3"/>
</dbReference>
<accession>A0A6G0XKM1</accession>
<evidence type="ECO:0000313" key="13">
    <source>
        <dbReference type="Proteomes" id="UP000481153"/>
    </source>
</evidence>
<evidence type="ECO:0000256" key="9">
    <source>
        <dbReference type="ARBA" id="ARBA00023136"/>
    </source>
</evidence>
<evidence type="ECO:0000256" key="6">
    <source>
        <dbReference type="ARBA" id="ARBA00022792"/>
    </source>
</evidence>
<dbReference type="SUPFAM" id="SSF103506">
    <property type="entry name" value="Mitochondrial carrier"/>
    <property type="match status" value="1"/>
</dbReference>
<reference evidence="12 13" key="1">
    <citation type="submission" date="2019-07" db="EMBL/GenBank/DDBJ databases">
        <title>Genomics analysis of Aphanomyces spp. identifies a new class of oomycete effector associated with host adaptation.</title>
        <authorList>
            <person name="Gaulin E."/>
        </authorList>
    </citation>
    <scope>NUCLEOTIDE SEQUENCE [LARGE SCALE GENOMIC DNA]</scope>
    <source>
        <strain evidence="12 13">ATCC 201684</strain>
    </source>
</reference>
<organism evidence="12 13">
    <name type="scientific">Aphanomyces euteiches</name>
    <dbReference type="NCBI Taxonomy" id="100861"/>
    <lineage>
        <taxon>Eukaryota</taxon>
        <taxon>Sar</taxon>
        <taxon>Stramenopiles</taxon>
        <taxon>Oomycota</taxon>
        <taxon>Saprolegniomycetes</taxon>
        <taxon>Saprolegniales</taxon>
        <taxon>Verrucalvaceae</taxon>
        <taxon>Aphanomyces</taxon>
    </lineage>
</organism>
<keyword evidence="6" id="KW-0999">Mitochondrion inner membrane</keyword>
<comment type="subcellular location">
    <subcellularLocation>
        <location evidence="1">Mitochondrion inner membrane</location>
        <topology evidence="1">Multi-pass membrane protein</topology>
    </subcellularLocation>
</comment>
<evidence type="ECO:0000313" key="12">
    <source>
        <dbReference type="EMBL" id="KAF0740886.1"/>
    </source>
</evidence>
<dbReference type="InterPro" id="IPR018108">
    <property type="entry name" value="MCP_transmembrane"/>
</dbReference>
<evidence type="ECO:0000256" key="1">
    <source>
        <dbReference type="ARBA" id="ARBA00004448"/>
    </source>
</evidence>
<evidence type="ECO:0000256" key="2">
    <source>
        <dbReference type="ARBA" id="ARBA00006375"/>
    </source>
</evidence>
<sequence>MSDAGNSLYQTIRPFAIGGTSGMVATVCIQPIDMVKVQIQSRAAVASPIAIAREIVVTQGVSTLYTGLGAGLLRQATYTTARMGIFDVVSNRMKTTPNEKLPFYKRALAGLAAGGLGSIFGNPADLVLVRMQTDAQLPVEQRKNYKSVADTFGRIIKEEGVLSLWKGAFPTVLRAMSLNVGMLATYDQAKDSLTPICGNATVTIFASSAIAGFFASAFSLPFDFVKTRLQSGSKYKGFADCVVRVAKNESPFAFYRGFATYYIRIAPHVMITLTVAESLRKIFK</sequence>
<keyword evidence="7" id="KW-1133">Transmembrane helix</keyword>
<dbReference type="Proteomes" id="UP000481153">
    <property type="component" value="Unassembled WGS sequence"/>
</dbReference>
<dbReference type="EMBL" id="VJMJ01000042">
    <property type="protein sequence ID" value="KAF0740886.1"/>
    <property type="molecule type" value="Genomic_DNA"/>
</dbReference>
<evidence type="ECO:0000256" key="5">
    <source>
        <dbReference type="ARBA" id="ARBA00022737"/>
    </source>
</evidence>